<dbReference type="Proteomes" id="UP000295238">
    <property type="component" value="Unassembled WGS sequence"/>
</dbReference>
<name>A0A4R5UAS5_9HYPH</name>
<organism evidence="5 6">
    <name type="scientific">Rhizobium deserti</name>
    <dbReference type="NCBI Taxonomy" id="2547961"/>
    <lineage>
        <taxon>Bacteria</taxon>
        <taxon>Pseudomonadati</taxon>
        <taxon>Pseudomonadota</taxon>
        <taxon>Alphaproteobacteria</taxon>
        <taxon>Hyphomicrobiales</taxon>
        <taxon>Rhizobiaceae</taxon>
        <taxon>Rhizobium/Agrobacterium group</taxon>
        <taxon>Rhizobium</taxon>
    </lineage>
</organism>
<evidence type="ECO:0000313" key="6">
    <source>
        <dbReference type="Proteomes" id="UP000295238"/>
    </source>
</evidence>
<dbReference type="SUPFAM" id="SSF51206">
    <property type="entry name" value="cAMP-binding domain-like"/>
    <property type="match status" value="1"/>
</dbReference>
<dbReference type="InterPro" id="IPR012318">
    <property type="entry name" value="HTH_CRP"/>
</dbReference>
<dbReference type="OrthoDB" id="7506088at2"/>
<dbReference type="SUPFAM" id="SSF46785">
    <property type="entry name" value="Winged helix' DNA-binding domain"/>
    <property type="match status" value="1"/>
</dbReference>
<keyword evidence="6" id="KW-1185">Reference proteome</keyword>
<dbReference type="GO" id="GO:0003677">
    <property type="term" value="F:DNA binding"/>
    <property type="evidence" value="ECO:0007669"/>
    <property type="project" value="UniProtKB-KW"/>
</dbReference>
<gene>
    <name evidence="5" type="ORF">E2F50_17475</name>
</gene>
<evidence type="ECO:0000256" key="2">
    <source>
        <dbReference type="ARBA" id="ARBA00023125"/>
    </source>
</evidence>
<dbReference type="InterPro" id="IPR018490">
    <property type="entry name" value="cNMP-bd_dom_sf"/>
</dbReference>
<dbReference type="InterPro" id="IPR036390">
    <property type="entry name" value="WH_DNA-bd_sf"/>
</dbReference>
<keyword evidence="2" id="KW-0238">DNA-binding</keyword>
<reference evidence="5 6" key="1">
    <citation type="submission" date="2019-03" db="EMBL/GenBank/DDBJ databases">
        <title>Rhizobium sp. nov., an bacterium isolated from biocrust in Mu Us Desert.</title>
        <authorList>
            <person name="Lixiong L."/>
        </authorList>
    </citation>
    <scope>NUCLEOTIDE SEQUENCE [LARGE SCALE GENOMIC DNA]</scope>
    <source>
        <strain evidence="5 6">SPY-1</strain>
    </source>
</reference>
<dbReference type="Gene3D" id="2.60.120.10">
    <property type="entry name" value="Jelly Rolls"/>
    <property type="match status" value="1"/>
</dbReference>
<protein>
    <submittedName>
        <fullName evidence="5">Crp/Fnr family transcriptional regulator</fullName>
    </submittedName>
</protein>
<dbReference type="RefSeq" id="WP_133317473.1">
    <property type="nucleotide sequence ID" value="NZ_SMTL01000005.1"/>
</dbReference>
<dbReference type="Pfam" id="PF13545">
    <property type="entry name" value="HTH_Crp_2"/>
    <property type="match status" value="1"/>
</dbReference>
<dbReference type="AlphaFoldDB" id="A0A4R5UAS5"/>
<dbReference type="EMBL" id="SMTL01000005">
    <property type="protein sequence ID" value="TDK32133.1"/>
    <property type="molecule type" value="Genomic_DNA"/>
</dbReference>
<dbReference type="SUPFAM" id="SSF52172">
    <property type="entry name" value="CheY-like"/>
    <property type="match status" value="1"/>
</dbReference>
<dbReference type="PROSITE" id="PS51063">
    <property type="entry name" value="HTH_CRP_2"/>
    <property type="match status" value="1"/>
</dbReference>
<evidence type="ECO:0000259" key="4">
    <source>
        <dbReference type="PROSITE" id="PS51063"/>
    </source>
</evidence>
<evidence type="ECO:0000313" key="5">
    <source>
        <dbReference type="EMBL" id="TDK32133.1"/>
    </source>
</evidence>
<keyword evidence="1" id="KW-0805">Transcription regulation</keyword>
<proteinExistence type="predicted"/>
<feature type="domain" description="HTH crp-type" evidence="4">
    <location>
        <begin position="269"/>
        <end position="336"/>
    </location>
</feature>
<dbReference type="GO" id="GO:0006355">
    <property type="term" value="P:regulation of DNA-templated transcription"/>
    <property type="evidence" value="ECO:0007669"/>
    <property type="project" value="InterPro"/>
</dbReference>
<keyword evidence="3" id="KW-0804">Transcription</keyword>
<evidence type="ECO:0000256" key="3">
    <source>
        <dbReference type="ARBA" id="ARBA00023163"/>
    </source>
</evidence>
<evidence type="ECO:0000256" key="1">
    <source>
        <dbReference type="ARBA" id="ARBA00023015"/>
    </source>
</evidence>
<dbReference type="Gene3D" id="3.40.50.2300">
    <property type="match status" value="1"/>
</dbReference>
<comment type="caution">
    <text evidence="5">The sequence shown here is derived from an EMBL/GenBank/DDBJ whole genome shotgun (WGS) entry which is preliminary data.</text>
</comment>
<accession>A0A4R5UAS5</accession>
<dbReference type="InterPro" id="IPR011006">
    <property type="entry name" value="CheY-like_superfamily"/>
</dbReference>
<dbReference type="InterPro" id="IPR014710">
    <property type="entry name" value="RmlC-like_jellyroll"/>
</dbReference>
<sequence length="362" mass="40095">MRAGLSGWRILLVEDDYYEASELVARLSALGVDVAGPSPNVTHALEQLDLGQGLRGAILDINLGGEMVFPLADELERRAIPFIFATGYEKDVVPPRHANKILLRKPVDEEAVAAAFAHVSKSETVTAEEAARNGIIGRLTRQDRDLLVPFVGRVHLPRGAIVELQDQPISRVYFPLGCILSSVAISREGSRTEAGLIGREGMSGFGFADGDDRSPYELISQIDGPALFMAADDLKRVMRLVPALALLARRFARSLSIQASFTALANARFEIRARLARWLLMLQDRADRMNEFRLTHEYLGIMLGVRRPSVTDALHLLEGEKMIRSTRSRIEILDRPKLIRLAGDSYGVPESEHARIMKLPLE</sequence>